<dbReference type="InterPro" id="IPR009061">
    <property type="entry name" value="DNA-bd_dom_put_sf"/>
</dbReference>
<dbReference type="OrthoDB" id="5297952at2"/>
<dbReference type="PROSITE" id="PS50937">
    <property type="entry name" value="HTH_MERR_2"/>
    <property type="match status" value="1"/>
</dbReference>
<dbReference type="GO" id="GO:0003677">
    <property type="term" value="F:DNA binding"/>
    <property type="evidence" value="ECO:0007669"/>
    <property type="project" value="UniProtKB-KW"/>
</dbReference>
<dbReference type="Gene3D" id="1.10.1660.10">
    <property type="match status" value="1"/>
</dbReference>
<reference evidence="5 6" key="1">
    <citation type="submission" date="2017-04" db="EMBL/GenBank/DDBJ databases">
        <title>Whole genome sequence of Bdellovibrio bacteriovorus strain SSB218315.</title>
        <authorList>
            <person name="Oyedara O."/>
            <person name="Rodriguez-Perez M.A."/>
        </authorList>
    </citation>
    <scope>NUCLEOTIDE SEQUENCE [LARGE SCALE GENOMIC DNA]</scope>
    <source>
        <strain evidence="5 6">SSB218315</strain>
    </source>
</reference>
<proteinExistence type="predicted"/>
<organism evidence="5 6">
    <name type="scientific">Bdellovibrio bacteriovorus</name>
    <dbReference type="NCBI Taxonomy" id="959"/>
    <lineage>
        <taxon>Bacteria</taxon>
        <taxon>Pseudomonadati</taxon>
        <taxon>Bdellovibrionota</taxon>
        <taxon>Bdellovibrionia</taxon>
        <taxon>Bdellovibrionales</taxon>
        <taxon>Pseudobdellovibrionaceae</taxon>
        <taxon>Bdellovibrio</taxon>
    </lineage>
</organism>
<dbReference type="SUPFAM" id="SSF46955">
    <property type="entry name" value="Putative DNA-binding domain"/>
    <property type="match status" value="1"/>
</dbReference>
<dbReference type="AlphaFoldDB" id="A0A1Z3N687"/>
<accession>A0A1Z3N687</accession>
<dbReference type="InterPro" id="IPR000551">
    <property type="entry name" value="MerR-type_HTH_dom"/>
</dbReference>
<dbReference type="EMBL" id="CP020946">
    <property type="protein sequence ID" value="ASD63002.1"/>
    <property type="molecule type" value="Genomic_DNA"/>
</dbReference>
<dbReference type="SMART" id="SM00422">
    <property type="entry name" value="HTH_MERR"/>
    <property type="match status" value="1"/>
</dbReference>
<feature type="domain" description="HTH merR-type" evidence="4">
    <location>
        <begin position="1"/>
        <end position="68"/>
    </location>
</feature>
<name>A0A1Z3N687_BDEBC</name>
<evidence type="ECO:0000256" key="2">
    <source>
        <dbReference type="ARBA" id="ARBA00023125"/>
    </source>
</evidence>
<evidence type="ECO:0000259" key="4">
    <source>
        <dbReference type="PROSITE" id="PS50937"/>
    </source>
</evidence>
<keyword evidence="2" id="KW-0238">DNA-binding</keyword>
<protein>
    <recommendedName>
        <fullName evidence="4">HTH merR-type domain-containing protein</fullName>
    </recommendedName>
</protein>
<dbReference type="PANTHER" id="PTHR30204:SF94">
    <property type="entry name" value="HEAVY METAL-DEPENDENT TRANSCRIPTIONAL REGULATOR HI_0293-RELATED"/>
    <property type="match status" value="1"/>
</dbReference>
<keyword evidence="3" id="KW-0804">Transcription</keyword>
<dbReference type="RefSeq" id="WP_088564588.1">
    <property type="nucleotide sequence ID" value="NZ_CP020946.1"/>
</dbReference>
<dbReference type="Proteomes" id="UP000197003">
    <property type="component" value="Chromosome"/>
</dbReference>
<gene>
    <name evidence="5" type="ORF">B9G79_05180</name>
</gene>
<keyword evidence="1" id="KW-0805">Transcription regulation</keyword>
<evidence type="ECO:0000313" key="5">
    <source>
        <dbReference type="EMBL" id="ASD63002.1"/>
    </source>
</evidence>
<dbReference type="PANTHER" id="PTHR30204">
    <property type="entry name" value="REDOX-CYCLING DRUG-SENSING TRANSCRIPTIONAL ACTIVATOR SOXR"/>
    <property type="match status" value="1"/>
</dbReference>
<dbReference type="PROSITE" id="PS00552">
    <property type="entry name" value="HTH_MERR_1"/>
    <property type="match status" value="1"/>
</dbReference>
<dbReference type="PRINTS" id="PR00040">
    <property type="entry name" value="HTHMERR"/>
</dbReference>
<evidence type="ECO:0000256" key="3">
    <source>
        <dbReference type="ARBA" id="ARBA00023163"/>
    </source>
</evidence>
<dbReference type="Pfam" id="PF13411">
    <property type="entry name" value="MerR_1"/>
    <property type="match status" value="1"/>
</dbReference>
<dbReference type="InterPro" id="IPR047057">
    <property type="entry name" value="MerR_fam"/>
</dbReference>
<dbReference type="GO" id="GO:0003700">
    <property type="term" value="F:DNA-binding transcription factor activity"/>
    <property type="evidence" value="ECO:0007669"/>
    <property type="project" value="InterPro"/>
</dbReference>
<sequence length="116" mass="13372">MLIGQLSKETGISRDTLRFYEKEGLIRSSLRENGYRDYSSAVVEELKLIQLAKTLGFSLKEIKSLKVALLKGELSREKVRLQLEKKLLWIEQQSQGLKMMKKLILEKLNNCDSPIC</sequence>
<evidence type="ECO:0000313" key="6">
    <source>
        <dbReference type="Proteomes" id="UP000197003"/>
    </source>
</evidence>
<evidence type="ECO:0000256" key="1">
    <source>
        <dbReference type="ARBA" id="ARBA00023015"/>
    </source>
</evidence>